<evidence type="ECO:0000313" key="2">
    <source>
        <dbReference type="Proteomes" id="UP001396334"/>
    </source>
</evidence>
<sequence>MHHIFTSLYKMRKLHKIQQTMAMASVNVLCMNPRDKDISYANNSSLQKNILLKTRSFPEETIKDMLSKFMPVTCMKVADLSCASGPNTFFPTNEIVDTITRICQQSHQESPKL</sequence>
<dbReference type="EMBL" id="JBBPBN010000003">
    <property type="protein sequence ID" value="KAK9043500.1"/>
    <property type="molecule type" value="Genomic_DNA"/>
</dbReference>
<organism evidence="1 2">
    <name type="scientific">Hibiscus sabdariffa</name>
    <name type="common">roselle</name>
    <dbReference type="NCBI Taxonomy" id="183260"/>
    <lineage>
        <taxon>Eukaryota</taxon>
        <taxon>Viridiplantae</taxon>
        <taxon>Streptophyta</taxon>
        <taxon>Embryophyta</taxon>
        <taxon>Tracheophyta</taxon>
        <taxon>Spermatophyta</taxon>
        <taxon>Magnoliopsida</taxon>
        <taxon>eudicotyledons</taxon>
        <taxon>Gunneridae</taxon>
        <taxon>Pentapetalae</taxon>
        <taxon>rosids</taxon>
        <taxon>malvids</taxon>
        <taxon>Malvales</taxon>
        <taxon>Malvaceae</taxon>
        <taxon>Malvoideae</taxon>
        <taxon>Hibiscus</taxon>
    </lineage>
</organism>
<evidence type="ECO:0000313" key="1">
    <source>
        <dbReference type="EMBL" id="KAK9043500.1"/>
    </source>
</evidence>
<accession>A0ABR2U186</accession>
<dbReference type="InterPro" id="IPR029063">
    <property type="entry name" value="SAM-dependent_MTases_sf"/>
</dbReference>
<comment type="caution">
    <text evidence="1">The sequence shown here is derived from an EMBL/GenBank/DDBJ whole genome shotgun (WGS) entry which is preliminary data.</text>
</comment>
<proteinExistence type="predicted"/>
<dbReference type="InterPro" id="IPR005299">
    <property type="entry name" value="MeTrfase_7"/>
</dbReference>
<dbReference type="Pfam" id="PF03492">
    <property type="entry name" value="Methyltransf_7"/>
    <property type="match status" value="1"/>
</dbReference>
<dbReference type="PANTHER" id="PTHR31009">
    <property type="entry name" value="S-ADENOSYL-L-METHIONINE:CARBOXYL METHYLTRANSFERASE FAMILY PROTEIN"/>
    <property type="match status" value="1"/>
</dbReference>
<keyword evidence="2" id="KW-1185">Reference proteome</keyword>
<dbReference type="Proteomes" id="UP001396334">
    <property type="component" value="Unassembled WGS sequence"/>
</dbReference>
<dbReference type="SUPFAM" id="SSF53335">
    <property type="entry name" value="S-adenosyl-L-methionine-dependent methyltransferases"/>
    <property type="match status" value="1"/>
</dbReference>
<protein>
    <submittedName>
        <fullName evidence="1">Uncharacterized protein</fullName>
    </submittedName>
</protein>
<name>A0ABR2U186_9ROSI</name>
<reference evidence="1 2" key="1">
    <citation type="journal article" date="2024" name="G3 (Bethesda)">
        <title>Genome assembly of Hibiscus sabdariffa L. provides insights into metabolisms of medicinal natural products.</title>
        <authorList>
            <person name="Kim T."/>
        </authorList>
    </citation>
    <scope>NUCLEOTIDE SEQUENCE [LARGE SCALE GENOMIC DNA]</scope>
    <source>
        <strain evidence="1">TK-2024</strain>
        <tissue evidence="1">Old leaves</tissue>
    </source>
</reference>
<dbReference type="Gene3D" id="3.40.50.150">
    <property type="entry name" value="Vaccinia Virus protein VP39"/>
    <property type="match status" value="1"/>
</dbReference>
<gene>
    <name evidence="1" type="ORF">V6N11_071839</name>
</gene>